<dbReference type="EMBL" id="LT559118">
    <property type="protein sequence ID" value="SBO94998.1"/>
    <property type="molecule type" value="Genomic_DNA"/>
</dbReference>
<sequence length="128" mass="13339">MADMLISSVLTVTVPVADQEGALGFYAGVLGFEVRTDNPFPMGRWLTVAPKGAATTLLLASWFPGMAPIGGLVLGAPDLDALAAALQEGGIAFEGPSEQAWGRQLLFHDPFGNGFVVSEMAGETVSWT</sequence>
<dbReference type="PANTHER" id="PTHR36437:SF2">
    <property type="entry name" value="GLYOXALASE_BLEOMYCIN RESISTANCE PROTEIN_DIOXYGENASE"/>
    <property type="match status" value="1"/>
</dbReference>
<dbReference type="SUPFAM" id="SSF54593">
    <property type="entry name" value="Glyoxalase/Bleomycin resistance protein/Dihydroxybiphenyl dioxygenase"/>
    <property type="match status" value="1"/>
</dbReference>
<proteinExistence type="predicted"/>
<protein>
    <recommendedName>
        <fullName evidence="1">VOC domain-containing protein</fullName>
    </recommendedName>
</protein>
<dbReference type="Pfam" id="PF00903">
    <property type="entry name" value="Glyoxalase"/>
    <property type="match status" value="1"/>
</dbReference>
<dbReference type="PROSITE" id="PS51819">
    <property type="entry name" value="VOC"/>
    <property type="match status" value="1"/>
</dbReference>
<accession>A0A1M4E8D4</accession>
<reference evidence="2" key="1">
    <citation type="submission" date="2016-04" db="EMBL/GenBank/DDBJ databases">
        <authorList>
            <person name="Evans L.H."/>
            <person name="Alamgir A."/>
            <person name="Owens N."/>
            <person name="Weber N.D."/>
            <person name="Virtaneva K."/>
            <person name="Barbian K."/>
            <person name="Babar A."/>
            <person name="Rosenke K."/>
        </authorList>
    </citation>
    <scope>NUCLEOTIDE SEQUENCE</scope>
    <source>
        <strain evidence="2">Nono1</strain>
    </source>
</reference>
<evidence type="ECO:0000259" key="1">
    <source>
        <dbReference type="PROSITE" id="PS51819"/>
    </source>
</evidence>
<dbReference type="InterPro" id="IPR037523">
    <property type="entry name" value="VOC_core"/>
</dbReference>
<dbReference type="Gene3D" id="3.10.180.10">
    <property type="entry name" value="2,3-Dihydroxybiphenyl 1,2-Dioxygenase, domain 1"/>
    <property type="match status" value="1"/>
</dbReference>
<evidence type="ECO:0000313" key="2">
    <source>
        <dbReference type="EMBL" id="SBO94998.1"/>
    </source>
</evidence>
<feature type="domain" description="VOC" evidence="1">
    <location>
        <begin position="8"/>
        <end position="120"/>
    </location>
</feature>
<dbReference type="AlphaFoldDB" id="A0A1M4E8D4"/>
<dbReference type="InterPro" id="IPR004360">
    <property type="entry name" value="Glyas_Fos-R_dOase_dom"/>
</dbReference>
<dbReference type="InterPro" id="IPR029068">
    <property type="entry name" value="Glyas_Bleomycin-R_OHBP_Dase"/>
</dbReference>
<gene>
    <name evidence="2" type="ORF">BN4615_P4514</name>
</gene>
<dbReference type="PANTHER" id="PTHR36437">
    <property type="entry name" value="GLYOXALASE/BLEOMYCIN RESISTANCE PROTEIN/DIOXYGENASE"/>
    <property type="match status" value="1"/>
</dbReference>
<name>A0A1M4E8D4_9ACTN</name>
<organism evidence="2">
    <name type="scientific">Nonomuraea gerenzanensis</name>
    <dbReference type="NCBI Taxonomy" id="93944"/>
    <lineage>
        <taxon>Bacteria</taxon>
        <taxon>Bacillati</taxon>
        <taxon>Actinomycetota</taxon>
        <taxon>Actinomycetes</taxon>
        <taxon>Streptosporangiales</taxon>
        <taxon>Streptosporangiaceae</taxon>
        <taxon>Nonomuraea</taxon>
    </lineage>
</organism>